<comment type="cofactor">
    <cofactor evidence="11">
        <name>thiamine diphosphate</name>
        <dbReference type="ChEBI" id="CHEBI:58937"/>
    </cofactor>
    <text evidence="11">Binds 1 thiamine pyrophosphate per subunit.</text>
</comment>
<evidence type="ECO:0000256" key="9">
    <source>
        <dbReference type="ARBA" id="ARBA00023052"/>
    </source>
</evidence>
<keyword evidence="10 11" id="KW-0100">Branched-chain amino acid biosynthesis</keyword>
<dbReference type="SUPFAM" id="SSF52467">
    <property type="entry name" value="DHS-like NAD/FAD-binding domain"/>
    <property type="match status" value="1"/>
</dbReference>
<keyword evidence="9 11" id="KW-0786">Thiamine pyrophosphate</keyword>
<dbReference type="NCBIfam" id="TIGR00118">
    <property type="entry name" value="acolac_lg"/>
    <property type="match status" value="1"/>
</dbReference>
<comment type="pathway">
    <text evidence="2 11">Amino-acid biosynthesis; L-valine biosynthesis; L-valine from pyruvate: step 1/4.</text>
</comment>
<dbReference type="RefSeq" id="WP_309905432.1">
    <property type="nucleotide sequence ID" value="NZ_JAVDRF010000011.1"/>
</dbReference>
<keyword evidence="5 11" id="KW-0028">Amino-acid biosynthesis</keyword>
<dbReference type="InterPro" id="IPR045229">
    <property type="entry name" value="TPP_enz"/>
</dbReference>
<reference evidence="15 16" key="1">
    <citation type="submission" date="2023-07" db="EMBL/GenBank/DDBJ databases">
        <title>Sorghum-associated microbial communities from plants grown in Nebraska, USA.</title>
        <authorList>
            <person name="Schachtman D."/>
        </authorList>
    </citation>
    <scope>NUCLEOTIDE SEQUENCE [LARGE SCALE GENOMIC DNA]</scope>
    <source>
        <strain evidence="15 16">DS1781</strain>
    </source>
</reference>
<evidence type="ECO:0000256" key="1">
    <source>
        <dbReference type="ARBA" id="ARBA00004974"/>
    </source>
</evidence>
<dbReference type="PROSITE" id="PS00187">
    <property type="entry name" value="TPP_ENZYMES"/>
    <property type="match status" value="1"/>
</dbReference>
<proteinExistence type="inferred from homology"/>
<comment type="similarity">
    <text evidence="3 11">Belongs to the TPP enzyme family.</text>
</comment>
<dbReference type="InterPro" id="IPR011766">
    <property type="entry name" value="TPP_enzyme_TPP-bd"/>
</dbReference>
<evidence type="ECO:0000256" key="11">
    <source>
        <dbReference type="RuleBase" id="RU003591"/>
    </source>
</evidence>
<dbReference type="InterPro" id="IPR029035">
    <property type="entry name" value="DHS-like_NAD/FAD-binding_dom"/>
</dbReference>
<evidence type="ECO:0000259" key="14">
    <source>
        <dbReference type="Pfam" id="PF02776"/>
    </source>
</evidence>
<evidence type="ECO:0000256" key="6">
    <source>
        <dbReference type="ARBA" id="ARBA00022679"/>
    </source>
</evidence>
<dbReference type="InterPro" id="IPR012846">
    <property type="entry name" value="Acetolactate_synth_lsu"/>
</dbReference>
<gene>
    <name evidence="15" type="ORF">J2739_004334</name>
</gene>
<evidence type="ECO:0000256" key="2">
    <source>
        <dbReference type="ARBA" id="ARBA00005025"/>
    </source>
</evidence>
<dbReference type="InterPro" id="IPR000399">
    <property type="entry name" value="TPP-bd_CS"/>
</dbReference>
<sequence>MQSLLSPTLENRGGALRNGAERLLDTLIECGVDTLFGYPGGAALPLYDALHGEPRLRHILVRHEQAAVHAAEGYARTTGKVGVVLVTSGPGVSNTITGLLDAMSDSVPVLCISGQVATAVIGTNAFQESDALGMSRPVTKWNCQVRSAAQIPDAVRRALAIAAGGRPGPVLLDVPKDVQVARCAEDGAPAPSTRARAAQAEVAVPRGSLQRAADLISTARRPVFYGGGGLVNAGPEACAAFARLVRATGAPCTLTLMGLGAFPASDPLFVGMLGMHGTLEANLAMHEADLIINVGARFDDRVTGRLDAFCPHARKIHIDIDPSSIHKTVRVDVPIVGDCGRVLNALLALPELPGFAAGRLAPWWQRIGRWREARCLDFATREDQIMPQQLMTALQSRLDGRDAIVSTDVGQHQMWAAQHLRFERPRRWLTSGGAGTMGYGLPAAIGAQVAHPDALVVCVSGDASVLMNIQELSTAVQHATPIKLVLSNNGYMGMVRQWQELNHGNRLSHSWNAALPDFVALAKAFGWRARRVADPRELDDALAECLASEGPFFLDVQVAPQENCFPMIPAGGGHHEVMLAKDCWHEDKES</sequence>
<evidence type="ECO:0000313" key="15">
    <source>
        <dbReference type="EMBL" id="MDR6538541.1"/>
    </source>
</evidence>
<name>A0ABU1NKN3_9BURK</name>
<evidence type="ECO:0000256" key="5">
    <source>
        <dbReference type="ARBA" id="ARBA00022605"/>
    </source>
</evidence>
<dbReference type="Pfam" id="PF02775">
    <property type="entry name" value="TPP_enzyme_C"/>
    <property type="match status" value="1"/>
</dbReference>
<keyword evidence="8 11" id="KW-0460">Magnesium</keyword>
<comment type="cofactor">
    <cofactor evidence="11">
        <name>Mg(2+)</name>
        <dbReference type="ChEBI" id="CHEBI:18420"/>
    </cofactor>
    <text evidence="11">Binds 1 Mg(2+) ion per subunit.</text>
</comment>
<keyword evidence="7 11" id="KW-0479">Metal-binding</keyword>
<evidence type="ECO:0000259" key="13">
    <source>
        <dbReference type="Pfam" id="PF02775"/>
    </source>
</evidence>
<comment type="pathway">
    <text evidence="1 11">Amino-acid biosynthesis; L-isoleucine biosynthesis; L-isoleucine from 2-oxobutanoate: step 1/4.</text>
</comment>
<evidence type="ECO:0000256" key="7">
    <source>
        <dbReference type="ARBA" id="ARBA00022723"/>
    </source>
</evidence>
<dbReference type="Pfam" id="PF02776">
    <property type="entry name" value="TPP_enzyme_N"/>
    <property type="match status" value="1"/>
</dbReference>
<dbReference type="Pfam" id="PF00205">
    <property type="entry name" value="TPP_enzyme_M"/>
    <property type="match status" value="1"/>
</dbReference>
<organism evidence="15 16">
    <name type="scientific">Variovorax soli</name>
    <dbReference type="NCBI Taxonomy" id="376815"/>
    <lineage>
        <taxon>Bacteria</taxon>
        <taxon>Pseudomonadati</taxon>
        <taxon>Pseudomonadota</taxon>
        <taxon>Betaproteobacteria</taxon>
        <taxon>Burkholderiales</taxon>
        <taxon>Comamonadaceae</taxon>
        <taxon>Variovorax</taxon>
    </lineage>
</organism>
<dbReference type="InterPro" id="IPR012001">
    <property type="entry name" value="Thiamin_PyroP_enz_TPP-bd_dom"/>
</dbReference>
<evidence type="ECO:0000259" key="12">
    <source>
        <dbReference type="Pfam" id="PF00205"/>
    </source>
</evidence>
<dbReference type="EMBL" id="JAVDRF010000011">
    <property type="protein sequence ID" value="MDR6538541.1"/>
    <property type="molecule type" value="Genomic_DNA"/>
</dbReference>
<dbReference type="Proteomes" id="UP001184230">
    <property type="component" value="Unassembled WGS sequence"/>
</dbReference>
<keyword evidence="16" id="KW-1185">Reference proteome</keyword>
<dbReference type="InterPro" id="IPR039368">
    <property type="entry name" value="AHAS_TPP"/>
</dbReference>
<dbReference type="InterPro" id="IPR029061">
    <property type="entry name" value="THDP-binding"/>
</dbReference>
<feature type="domain" description="Thiamine pyrophosphate enzyme N-terminal TPP-binding" evidence="14">
    <location>
        <begin position="18"/>
        <end position="133"/>
    </location>
</feature>
<evidence type="ECO:0000256" key="3">
    <source>
        <dbReference type="ARBA" id="ARBA00007812"/>
    </source>
</evidence>
<protein>
    <recommendedName>
        <fullName evidence="4 11">Acetolactate synthase</fullName>
        <ecNumber evidence="4 11">2.2.1.6</ecNumber>
    </recommendedName>
</protein>
<evidence type="ECO:0000256" key="10">
    <source>
        <dbReference type="ARBA" id="ARBA00023304"/>
    </source>
</evidence>
<dbReference type="PANTHER" id="PTHR18968">
    <property type="entry name" value="THIAMINE PYROPHOSPHATE ENZYMES"/>
    <property type="match status" value="1"/>
</dbReference>
<dbReference type="PANTHER" id="PTHR18968:SF13">
    <property type="entry name" value="ACETOLACTATE SYNTHASE CATALYTIC SUBUNIT, MITOCHONDRIAL"/>
    <property type="match status" value="1"/>
</dbReference>
<dbReference type="EC" id="2.2.1.6" evidence="4 11"/>
<feature type="domain" description="Thiamine pyrophosphate enzyme TPP-binding" evidence="13">
    <location>
        <begin position="408"/>
        <end position="556"/>
    </location>
</feature>
<dbReference type="CDD" id="cd02015">
    <property type="entry name" value="TPP_AHAS"/>
    <property type="match status" value="1"/>
</dbReference>
<dbReference type="GO" id="GO:0003984">
    <property type="term" value="F:acetolactate synthase activity"/>
    <property type="evidence" value="ECO:0007669"/>
    <property type="project" value="UniProtKB-EC"/>
</dbReference>
<comment type="catalytic activity">
    <reaction evidence="11">
        <text>2 pyruvate + H(+) = (2S)-2-acetolactate + CO2</text>
        <dbReference type="Rhea" id="RHEA:25249"/>
        <dbReference type="ChEBI" id="CHEBI:15361"/>
        <dbReference type="ChEBI" id="CHEBI:15378"/>
        <dbReference type="ChEBI" id="CHEBI:16526"/>
        <dbReference type="ChEBI" id="CHEBI:58476"/>
        <dbReference type="EC" id="2.2.1.6"/>
    </reaction>
</comment>
<dbReference type="Gene3D" id="3.40.50.1220">
    <property type="entry name" value="TPP-binding domain"/>
    <property type="match status" value="1"/>
</dbReference>
<keyword evidence="6 11" id="KW-0808">Transferase</keyword>
<evidence type="ECO:0000313" key="16">
    <source>
        <dbReference type="Proteomes" id="UP001184230"/>
    </source>
</evidence>
<dbReference type="Gene3D" id="3.40.50.970">
    <property type="match status" value="2"/>
</dbReference>
<evidence type="ECO:0000256" key="4">
    <source>
        <dbReference type="ARBA" id="ARBA00013145"/>
    </source>
</evidence>
<dbReference type="SUPFAM" id="SSF52518">
    <property type="entry name" value="Thiamin diphosphate-binding fold (THDP-binding)"/>
    <property type="match status" value="2"/>
</dbReference>
<dbReference type="CDD" id="cd07035">
    <property type="entry name" value="TPP_PYR_POX_like"/>
    <property type="match status" value="1"/>
</dbReference>
<evidence type="ECO:0000256" key="8">
    <source>
        <dbReference type="ARBA" id="ARBA00022842"/>
    </source>
</evidence>
<dbReference type="InterPro" id="IPR012000">
    <property type="entry name" value="Thiamin_PyroP_enz_cen_dom"/>
</dbReference>
<accession>A0ABU1NKN3</accession>
<comment type="caution">
    <text evidence="15">The sequence shown here is derived from an EMBL/GenBank/DDBJ whole genome shotgun (WGS) entry which is preliminary data.</text>
</comment>
<feature type="domain" description="Thiamine pyrophosphate enzyme central" evidence="12">
    <location>
        <begin position="209"/>
        <end position="346"/>
    </location>
</feature>